<gene>
    <name evidence="2" type="ORF">H5410_046176</name>
</gene>
<accession>A0A9J5XEX9</accession>
<sequence>MVSPANQKGKKRKGKIVETPFDSNSDFVSEIKKKKATNVEIAQSSKPSTRRTTKKKESEIRISKKGKKIFDMRFVDIDAKYHRQRYDTIIWHYGRTKNDDGATGESEVIGTVASKFDGPRIAKEYAPNTSYYPTPRPQRSNLR</sequence>
<evidence type="ECO:0000256" key="1">
    <source>
        <dbReference type="SAM" id="MobiDB-lite"/>
    </source>
</evidence>
<dbReference type="Proteomes" id="UP000824120">
    <property type="component" value="Chromosome 9"/>
</dbReference>
<protein>
    <submittedName>
        <fullName evidence="2">Uncharacterized protein</fullName>
    </submittedName>
</protein>
<feature type="region of interest" description="Disordered" evidence="1">
    <location>
        <begin position="124"/>
        <end position="143"/>
    </location>
</feature>
<feature type="compositionally biased region" description="Polar residues" evidence="1">
    <location>
        <begin position="127"/>
        <end position="143"/>
    </location>
</feature>
<dbReference type="AlphaFoldDB" id="A0A9J5XEX9"/>
<comment type="caution">
    <text evidence="2">The sequence shown here is derived from an EMBL/GenBank/DDBJ whole genome shotgun (WGS) entry which is preliminary data.</text>
</comment>
<evidence type="ECO:0000313" key="2">
    <source>
        <dbReference type="EMBL" id="KAG5585742.1"/>
    </source>
</evidence>
<dbReference type="EMBL" id="JACXVP010000009">
    <property type="protein sequence ID" value="KAG5585742.1"/>
    <property type="molecule type" value="Genomic_DNA"/>
</dbReference>
<proteinExistence type="predicted"/>
<evidence type="ECO:0000313" key="3">
    <source>
        <dbReference type="Proteomes" id="UP000824120"/>
    </source>
</evidence>
<keyword evidence="3" id="KW-1185">Reference proteome</keyword>
<reference evidence="2 3" key="1">
    <citation type="submission" date="2020-09" db="EMBL/GenBank/DDBJ databases">
        <title>De no assembly of potato wild relative species, Solanum commersonii.</title>
        <authorList>
            <person name="Cho K."/>
        </authorList>
    </citation>
    <scope>NUCLEOTIDE SEQUENCE [LARGE SCALE GENOMIC DNA]</scope>
    <source>
        <strain evidence="2">LZ3.2</strain>
        <tissue evidence="2">Leaf</tissue>
    </source>
</reference>
<organism evidence="2 3">
    <name type="scientific">Solanum commersonii</name>
    <name type="common">Commerson's wild potato</name>
    <name type="synonym">Commerson's nightshade</name>
    <dbReference type="NCBI Taxonomy" id="4109"/>
    <lineage>
        <taxon>Eukaryota</taxon>
        <taxon>Viridiplantae</taxon>
        <taxon>Streptophyta</taxon>
        <taxon>Embryophyta</taxon>
        <taxon>Tracheophyta</taxon>
        <taxon>Spermatophyta</taxon>
        <taxon>Magnoliopsida</taxon>
        <taxon>eudicotyledons</taxon>
        <taxon>Gunneridae</taxon>
        <taxon>Pentapetalae</taxon>
        <taxon>asterids</taxon>
        <taxon>lamiids</taxon>
        <taxon>Solanales</taxon>
        <taxon>Solanaceae</taxon>
        <taxon>Solanoideae</taxon>
        <taxon>Solaneae</taxon>
        <taxon>Solanum</taxon>
    </lineage>
</organism>
<name>A0A9J5XEX9_SOLCO</name>
<feature type="region of interest" description="Disordered" evidence="1">
    <location>
        <begin position="38"/>
        <end position="60"/>
    </location>
</feature>